<evidence type="ECO:0000259" key="2">
    <source>
        <dbReference type="Pfam" id="PF13392"/>
    </source>
</evidence>
<dbReference type="GO" id="GO:0004519">
    <property type="term" value="F:endonuclease activity"/>
    <property type="evidence" value="ECO:0007669"/>
    <property type="project" value="InterPro"/>
</dbReference>
<reference evidence="3 4" key="1">
    <citation type="submission" date="2020-08" db="EMBL/GenBank/DDBJ databases">
        <title>Genomic Encyclopedia of Type Strains, Phase III (KMG-III): the genomes of soil and plant-associated and newly described type strains.</title>
        <authorList>
            <person name="Whitman W."/>
        </authorList>
    </citation>
    <scope>NUCLEOTIDE SEQUENCE [LARGE SCALE GENOMIC DNA]</scope>
    <source>
        <strain evidence="3 4">CECT 3287</strain>
    </source>
</reference>
<organism evidence="3 4">
    <name type="scientific">Actinoplanes campanulatus</name>
    <dbReference type="NCBI Taxonomy" id="113559"/>
    <lineage>
        <taxon>Bacteria</taxon>
        <taxon>Bacillati</taxon>
        <taxon>Actinomycetota</taxon>
        <taxon>Actinomycetes</taxon>
        <taxon>Micromonosporales</taxon>
        <taxon>Micromonosporaceae</taxon>
        <taxon>Actinoplanes</taxon>
    </lineage>
</organism>
<feature type="region of interest" description="Disordered" evidence="1">
    <location>
        <begin position="1"/>
        <end position="21"/>
    </location>
</feature>
<evidence type="ECO:0000256" key="1">
    <source>
        <dbReference type="SAM" id="MobiDB-lite"/>
    </source>
</evidence>
<dbReference type="SUPFAM" id="SSF54060">
    <property type="entry name" value="His-Me finger endonucleases"/>
    <property type="match status" value="1"/>
</dbReference>
<feature type="domain" description="HNH nuclease" evidence="2">
    <location>
        <begin position="94"/>
        <end position="137"/>
    </location>
</feature>
<name>A0A7W5AMS4_9ACTN</name>
<evidence type="ECO:0000313" key="3">
    <source>
        <dbReference type="EMBL" id="MBB3099015.1"/>
    </source>
</evidence>
<sequence>MGDRTCPVETDGKACGKPSAPKDSRLWCSMHRNRWYRHGDVHYLGKHGLAKTATPEQRFWAKVDADGDCWVWTGAIGTHGYGMFRNEHGKAVTAHRYSYESLIGPIPDGLTIDHLCRNRPCINPDHLEPVTQAENNRRVPVEVRRLSARVPRPPRTTCKHGHPLSGENLYVSPGGHRACRTCAKRRVLEFCARKRNQAQAA</sequence>
<dbReference type="AlphaFoldDB" id="A0A7W5AMS4"/>
<evidence type="ECO:0000313" key="4">
    <source>
        <dbReference type="Proteomes" id="UP000590749"/>
    </source>
</evidence>
<dbReference type="RefSeq" id="WP_221245999.1">
    <property type="nucleotide sequence ID" value="NZ_BMPW01000020.1"/>
</dbReference>
<keyword evidence="4" id="KW-1185">Reference proteome</keyword>
<gene>
    <name evidence="3" type="ORF">FHR83_006721</name>
</gene>
<dbReference type="InterPro" id="IPR044930">
    <property type="entry name" value="Homing_endonuclease_His-Me"/>
</dbReference>
<accession>A0A7W5AMS4</accession>
<dbReference type="Proteomes" id="UP000590749">
    <property type="component" value="Unassembled WGS sequence"/>
</dbReference>
<comment type="caution">
    <text evidence="3">The sequence shown here is derived from an EMBL/GenBank/DDBJ whole genome shotgun (WGS) entry which is preliminary data.</text>
</comment>
<dbReference type="EMBL" id="JACHXF010000017">
    <property type="protein sequence ID" value="MBB3099015.1"/>
    <property type="molecule type" value="Genomic_DNA"/>
</dbReference>
<dbReference type="InterPro" id="IPR003615">
    <property type="entry name" value="HNH_nuc"/>
</dbReference>
<dbReference type="Gene3D" id="3.90.75.10">
    <property type="entry name" value="Homing Intron 3 (I-ppo) Encoded Endonuclease, Chain A"/>
    <property type="match status" value="1"/>
</dbReference>
<protein>
    <recommendedName>
        <fullName evidence="2">HNH nuclease domain-containing protein</fullName>
    </recommendedName>
</protein>
<dbReference type="InterPro" id="IPR044925">
    <property type="entry name" value="His-Me_finger_sf"/>
</dbReference>
<feature type="compositionally biased region" description="Basic and acidic residues" evidence="1">
    <location>
        <begin position="10"/>
        <end position="21"/>
    </location>
</feature>
<dbReference type="Pfam" id="PF13392">
    <property type="entry name" value="HNH_3"/>
    <property type="match status" value="1"/>
</dbReference>
<proteinExistence type="predicted"/>